<feature type="transmembrane region" description="Helical" evidence="3">
    <location>
        <begin position="175"/>
        <end position="197"/>
    </location>
</feature>
<proteinExistence type="predicted"/>
<dbReference type="Proteomes" id="UP000747542">
    <property type="component" value="Unassembled WGS sequence"/>
</dbReference>
<dbReference type="EMBL" id="JAHLQT010010484">
    <property type="protein sequence ID" value="KAG7172772.1"/>
    <property type="molecule type" value="Genomic_DNA"/>
</dbReference>
<feature type="compositionally biased region" description="Polar residues" evidence="2">
    <location>
        <begin position="112"/>
        <end position="133"/>
    </location>
</feature>
<feature type="compositionally biased region" description="Low complexity" evidence="2">
    <location>
        <begin position="94"/>
        <end position="109"/>
    </location>
</feature>
<evidence type="ECO:0000256" key="2">
    <source>
        <dbReference type="SAM" id="MobiDB-lite"/>
    </source>
</evidence>
<comment type="caution">
    <text evidence="4">The sequence shown here is derived from an EMBL/GenBank/DDBJ whole genome shotgun (WGS) entry which is preliminary data.</text>
</comment>
<reference evidence="4" key="1">
    <citation type="journal article" date="2021" name="Sci. Adv.">
        <title>The American lobster genome reveals insights on longevity, neural, and immune adaptations.</title>
        <authorList>
            <person name="Polinski J.M."/>
            <person name="Zimin A.V."/>
            <person name="Clark K.F."/>
            <person name="Kohn A.B."/>
            <person name="Sadowski N."/>
            <person name="Timp W."/>
            <person name="Ptitsyn A."/>
            <person name="Khanna P."/>
            <person name="Romanova D.Y."/>
            <person name="Williams P."/>
            <person name="Greenwood S.J."/>
            <person name="Moroz L.L."/>
            <person name="Walt D.R."/>
            <person name="Bodnar A.G."/>
        </authorList>
    </citation>
    <scope>NUCLEOTIDE SEQUENCE</scope>
    <source>
        <strain evidence="4">GMGI-L3</strain>
    </source>
</reference>
<keyword evidence="5" id="KW-1185">Reference proteome</keyword>
<protein>
    <submittedName>
        <fullName evidence="4">Low-density lipoprotein receptor-related protein 11-like</fullName>
    </submittedName>
</protein>
<accession>A0A8J5TIN6</accession>
<keyword evidence="3" id="KW-0812">Transmembrane</keyword>
<name>A0A8J5TIN6_HOMAM</name>
<keyword evidence="4" id="KW-0449">Lipoprotein</keyword>
<feature type="region of interest" description="Disordered" evidence="2">
    <location>
        <begin position="1"/>
        <end position="142"/>
    </location>
</feature>
<keyword evidence="4" id="KW-0675">Receptor</keyword>
<evidence type="ECO:0000256" key="1">
    <source>
        <dbReference type="SAM" id="Coils"/>
    </source>
</evidence>
<dbReference type="AlphaFoldDB" id="A0A8J5TIN6"/>
<keyword evidence="3" id="KW-0472">Membrane</keyword>
<keyword evidence="1" id="KW-0175">Coiled coil</keyword>
<sequence>MIDDCITGEGGGRGDHYMVPDPNRLFPYPDYGQPQSQQQPPPPPPPQQQQPQILPPLQQPQMNTNMGMTGGGHSRLTTIGEGAPPPPPPPPPASKTSPSTSTPVVTPPSGVRSHNNSNSSEVTGSATGVSHAQTPAHAAQNPLNKVAHASMTRLEVNLEELEMEAMEQDAQASGAVLALAMGVCITALLVVLVGCRLRGVRRRLRKQRGSRSPYSHDADYLVNGMYL</sequence>
<evidence type="ECO:0000313" key="5">
    <source>
        <dbReference type="Proteomes" id="UP000747542"/>
    </source>
</evidence>
<feature type="coiled-coil region" evidence="1">
    <location>
        <begin position="144"/>
        <end position="171"/>
    </location>
</feature>
<feature type="compositionally biased region" description="Pro residues" evidence="2">
    <location>
        <begin position="83"/>
        <end position="93"/>
    </location>
</feature>
<dbReference type="PANTHER" id="PTHR46876:SF1">
    <property type="entry name" value="LOW-DENSITY LIPOPROTEIN RECEPTOR-RELATED PROTEIN 11"/>
    <property type="match status" value="1"/>
</dbReference>
<feature type="compositionally biased region" description="Pro residues" evidence="2">
    <location>
        <begin position="39"/>
        <end position="58"/>
    </location>
</feature>
<evidence type="ECO:0000313" key="4">
    <source>
        <dbReference type="EMBL" id="KAG7172772.1"/>
    </source>
</evidence>
<organism evidence="4 5">
    <name type="scientific">Homarus americanus</name>
    <name type="common">American lobster</name>
    <dbReference type="NCBI Taxonomy" id="6706"/>
    <lineage>
        <taxon>Eukaryota</taxon>
        <taxon>Metazoa</taxon>
        <taxon>Ecdysozoa</taxon>
        <taxon>Arthropoda</taxon>
        <taxon>Crustacea</taxon>
        <taxon>Multicrustacea</taxon>
        <taxon>Malacostraca</taxon>
        <taxon>Eumalacostraca</taxon>
        <taxon>Eucarida</taxon>
        <taxon>Decapoda</taxon>
        <taxon>Pleocyemata</taxon>
        <taxon>Astacidea</taxon>
        <taxon>Nephropoidea</taxon>
        <taxon>Nephropidae</taxon>
        <taxon>Homarus</taxon>
    </lineage>
</organism>
<keyword evidence="3" id="KW-1133">Transmembrane helix</keyword>
<evidence type="ECO:0000256" key="3">
    <source>
        <dbReference type="SAM" id="Phobius"/>
    </source>
</evidence>
<gene>
    <name evidence="4" type="primary">LRP11-L</name>
    <name evidence="4" type="ORF">Hamer_G007011</name>
</gene>
<dbReference type="PANTHER" id="PTHR46876">
    <property type="entry name" value="LOW-DENSITY LIPOPROTEIN RECEPTOR-RELATED PROTEIN 11"/>
    <property type="match status" value="1"/>
</dbReference>